<dbReference type="EMBL" id="GBBM01007815">
    <property type="protein sequence ID" value="JAC27603.1"/>
    <property type="molecule type" value="mRNA"/>
</dbReference>
<evidence type="ECO:0000313" key="3">
    <source>
        <dbReference type="EMBL" id="JAC27603.1"/>
    </source>
</evidence>
<proteinExistence type="evidence at transcript level"/>
<keyword evidence="2" id="KW-0732">Signal</keyword>
<accession>A0A023G3Z7</accession>
<evidence type="ECO:0000256" key="2">
    <source>
        <dbReference type="SAM" id="SignalP"/>
    </source>
</evidence>
<protein>
    <submittedName>
        <fullName evidence="3">Putative secreted protein</fullName>
    </submittedName>
</protein>
<sequence>MKAAHGLFQLLSLASLPVGFADTMYATVQCSMKKGASAFTWGSCCQDTVGSTQSEQHRLVLSSNYYTAKSRTEERPLEWSQLEPCKVQPPPPQKRAIKAY</sequence>
<reference evidence="3" key="1">
    <citation type="submission" date="2014-03" db="EMBL/GenBank/DDBJ databases">
        <title>The sialotranscriptome of Amblyomma triste, Amblyomma parvum and Amblyomma cajennense ticks, uncovered by 454-based RNA-seq.</title>
        <authorList>
            <person name="Garcia G.R."/>
            <person name="Gardinassi L.G."/>
            <person name="Ribeiro J.M."/>
            <person name="Anatriello E."/>
            <person name="Ferreira B.R."/>
            <person name="Moreira H.N."/>
            <person name="Mafra C."/>
            <person name="Olegario M.M."/>
            <person name="Szabo P.J."/>
            <person name="Miranda-Santos I.K."/>
            <person name="Maruyama S.R."/>
        </authorList>
    </citation>
    <scope>NUCLEOTIDE SEQUENCE</scope>
    <source>
        <strain evidence="3">Mato Grasso do Sul</strain>
        <tissue evidence="3">Salivary glands</tissue>
    </source>
</reference>
<feature type="signal peptide" evidence="2">
    <location>
        <begin position="1"/>
        <end position="21"/>
    </location>
</feature>
<organism evidence="3">
    <name type="scientific">Amblyomma triste</name>
    <name type="common">Neotropical tick</name>
    <dbReference type="NCBI Taxonomy" id="251400"/>
    <lineage>
        <taxon>Eukaryota</taxon>
        <taxon>Metazoa</taxon>
        <taxon>Ecdysozoa</taxon>
        <taxon>Arthropoda</taxon>
        <taxon>Chelicerata</taxon>
        <taxon>Arachnida</taxon>
        <taxon>Acari</taxon>
        <taxon>Parasitiformes</taxon>
        <taxon>Ixodida</taxon>
        <taxon>Ixodoidea</taxon>
        <taxon>Ixodidae</taxon>
        <taxon>Amblyomminae</taxon>
        <taxon>Amblyomma</taxon>
    </lineage>
</organism>
<feature type="chain" id="PRO_5001520563" evidence="2">
    <location>
        <begin position="22"/>
        <end position="100"/>
    </location>
</feature>
<evidence type="ECO:0000256" key="1">
    <source>
        <dbReference type="SAM" id="MobiDB-lite"/>
    </source>
</evidence>
<dbReference type="AlphaFoldDB" id="A0A023G3Z7"/>
<feature type="region of interest" description="Disordered" evidence="1">
    <location>
        <begin position="81"/>
        <end position="100"/>
    </location>
</feature>
<name>A0A023G3Z7_AMBTT</name>